<protein>
    <submittedName>
        <fullName evidence="1">Uncharacterized protein</fullName>
    </submittedName>
</protein>
<dbReference type="AlphaFoldDB" id="A0A8H7HPV4"/>
<reference evidence="1" key="1">
    <citation type="submission" date="2020-09" db="EMBL/GenBank/DDBJ databases">
        <title>Comparative genome analyses of four rice-infecting Rhizoctonia solani isolates reveal extensive enrichment of homogalacturonan modification genes.</title>
        <authorList>
            <person name="Lee D.-Y."/>
            <person name="Jeon J."/>
            <person name="Kim K.-T."/>
            <person name="Cheong K."/>
            <person name="Song H."/>
            <person name="Choi G."/>
            <person name="Ko J."/>
            <person name="Opiyo S.O."/>
            <person name="Zuo S."/>
            <person name="Madhav S."/>
            <person name="Lee Y.-H."/>
            <person name="Wang G.-L."/>
        </authorList>
    </citation>
    <scope>NUCLEOTIDE SEQUENCE</scope>
    <source>
        <strain evidence="1">AG1-IA WGL</strain>
    </source>
</reference>
<feature type="non-terminal residue" evidence="1">
    <location>
        <position position="91"/>
    </location>
</feature>
<comment type="caution">
    <text evidence="1">The sequence shown here is derived from an EMBL/GenBank/DDBJ whole genome shotgun (WGS) entry which is preliminary data.</text>
</comment>
<accession>A0A8H7HPV4</accession>
<gene>
    <name evidence="1" type="ORF">RHS03_06120</name>
</gene>
<evidence type="ECO:0000313" key="2">
    <source>
        <dbReference type="Proteomes" id="UP000602905"/>
    </source>
</evidence>
<proteinExistence type="predicted"/>
<dbReference type="EMBL" id="JACYCD010000056">
    <property type="protein sequence ID" value="KAF8704298.1"/>
    <property type="molecule type" value="Genomic_DNA"/>
</dbReference>
<name>A0A8H7HPV4_9AGAM</name>
<sequence length="91" mass="9756">MALSDGICGMFNIGNDNYPLAFCGSDTVKLNNSSTVSTILLCMANPSTSDWFGYGTNLKSDNRVIQRAGDQGLADDNLLRAITSPVSDQYL</sequence>
<organism evidence="1 2">
    <name type="scientific">Rhizoctonia solani</name>
    <dbReference type="NCBI Taxonomy" id="456999"/>
    <lineage>
        <taxon>Eukaryota</taxon>
        <taxon>Fungi</taxon>
        <taxon>Dikarya</taxon>
        <taxon>Basidiomycota</taxon>
        <taxon>Agaricomycotina</taxon>
        <taxon>Agaricomycetes</taxon>
        <taxon>Cantharellales</taxon>
        <taxon>Ceratobasidiaceae</taxon>
        <taxon>Rhizoctonia</taxon>
    </lineage>
</organism>
<dbReference type="Proteomes" id="UP000602905">
    <property type="component" value="Unassembled WGS sequence"/>
</dbReference>
<evidence type="ECO:0000313" key="1">
    <source>
        <dbReference type="EMBL" id="KAF8704298.1"/>
    </source>
</evidence>